<feature type="region of interest" description="Disordered" evidence="1">
    <location>
        <begin position="464"/>
        <end position="489"/>
    </location>
</feature>
<dbReference type="PANTHER" id="PTHR47585:SF1">
    <property type="entry name" value="DUF1446 DOMAIN-CONTAINING PROTEIN"/>
    <property type="match status" value="1"/>
</dbReference>
<keyword evidence="5" id="KW-1185">Reference proteome</keyword>
<organism evidence="4 5">
    <name type="scientific">Pseudaquabacterium inlustre</name>
    <dbReference type="NCBI Taxonomy" id="2984192"/>
    <lineage>
        <taxon>Bacteria</taxon>
        <taxon>Pseudomonadati</taxon>
        <taxon>Pseudomonadota</taxon>
        <taxon>Betaproteobacteria</taxon>
        <taxon>Burkholderiales</taxon>
        <taxon>Sphaerotilaceae</taxon>
        <taxon>Pseudaquabacterium</taxon>
    </lineage>
</organism>
<protein>
    <submittedName>
        <fullName evidence="4">Acyclic terpene utilization AtuA family protein</fullName>
    </submittedName>
</protein>
<evidence type="ECO:0000259" key="3">
    <source>
        <dbReference type="Pfam" id="PF23544"/>
    </source>
</evidence>
<evidence type="ECO:0000313" key="4">
    <source>
        <dbReference type="EMBL" id="MEK8051035.1"/>
    </source>
</evidence>
<dbReference type="Pfam" id="PF07287">
    <property type="entry name" value="AtuA"/>
    <property type="match status" value="1"/>
</dbReference>
<dbReference type="InterPro" id="IPR056362">
    <property type="entry name" value="AtuA-like_ferredoxin_dom"/>
</dbReference>
<name>A0ABU9CIQ1_9BURK</name>
<sequence length="599" mass="62844">MTTPRRPLRLANFSGYLGDRFTALAEVLDGDPVDVLTADYLAEITLATLSALHARDGRKGYVDAFVSQIRPQLPRIAERGLKVVTNAGGFHPAALAEHLRGLVAAAGLDLNVAHVEGDNLLPRMAELRAAGHALPHLDTHEPLATWGASVDKPEGAQPIAANAYLGGWGIARALAAGADIVVCGRVTDASLTVGPCAWWHGWALDDWPALAGAVVAGHIIECGPHATGGNFSGFTAVPGMAQPGFPIAEVAHDGSAIITKHAGHGGMVTVDTVTAQLVYEIQGPIYLNPDVTTDFSGVTLEQIAPDRVAVRGAVGAPPPATTKLALFADIGWQLVNTVFVTGRDIDAKIALLREQLIGWGGADQVDELEITRFGRPDCGPGATQADASVAVRVMATAREPGPLKRLAGGLHALYLSSFPGVHLDTGARRVNEPWPRTEYWPAVLPVSVIRHEAVLADGTRLAVPHPPAGPLIEQPPSTEPDAPTGDEPTRDVPLGLIAHARCGDKGGNSNVGLWAKDAAAWPWLRAYLSSDRLRTLLPEAAGLTLRRHELPHLHAVHFVIEGLLGRGGSSNLRADQAGKAVGEAILAKTVRVPSALGDG</sequence>
<evidence type="ECO:0000313" key="5">
    <source>
        <dbReference type="Proteomes" id="UP001365405"/>
    </source>
</evidence>
<dbReference type="Proteomes" id="UP001365405">
    <property type="component" value="Unassembled WGS sequence"/>
</dbReference>
<feature type="domain" description="AtuA-like ferredoxin-fold" evidence="3">
    <location>
        <begin position="493"/>
        <end position="590"/>
    </location>
</feature>
<gene>
    <name evidence="4" type="ORF">AACH10_12365</name>
</gene>
<dbReference type="EMBL" id="JBBUTH010000007">
    <property type="protein sequence ID" value="MEK8051035.1"/>
    <property type="molecule type" value="Genomic_DNA"/>
</dbReference>
<dbReference type="PROSITE" id="PS00387">
    <property type="entry name" value="PPASE"/>
    <property type="match status" value="1"/>
</dbReference>
<dbReference type="RefSeq" id="WP_341410727.1">
    <property type="nucleotide sequence ID" value="NZ_JBBUTH010000007.1"/>
</dbReference>
<dbReference type="PANTHER" id="PTHR47585">
    <property type="match status" value="1"/>
</dbReference>
<reference evidence="4 5" key="1">
    <citation type="submission" date="2024-04" db="EMBL/GenBank/DDBJ databases">
        <title>Novel species of the genus Ideonella isolated from streams.</title>
        <authorList>
            <person name="Lu H."/>
        </authorList>
    </citation>
    <scope>NUCLEOTIDE SEQUENCE [LARGE SCALE GENOMIC DNA]</scope>
    <source>
        <strain evidence="4 5">DXS22W</strain>
    </source>
</reference>
<proteinExistence type="predicted"/>
<accession>A0ABU9CIQ1</accession>
<evidence type="ECO:0000259" key="2">
    <source>
        <dbReference type="Pfam" id="PF07287"/>
    </source>
</evidence>
<dbReference type="Pfam" id="PF23544">
    <property type="entry name" value="AtuA_ferredoxin"/>
    <property type="match status" value="1"/>
</dbReference>
<feature type="domain" description="Acyclic terpene utilisation N-terminal" evidence="2">
    <location>
        <begin position="8"/>
        <end position="454"/>
    </location>
</feature>
<evidence type="ECO:0000256" key="1">
    <source>
        <dbReference type="SAM" id="MobiDB-lite"/>
    </source>
</evidence>
<dbReference type="InterPro" id="IPR010839">
    <property type="entry name" value="AtuA_N"/>
</dbReference>
<comment type="caution">
    <text evidence="4">The sequence shown here is derived from an EMBL/GenBank/DDBJ whole genome shotgun (WGS) entry which is preliminary data.</text>
</comment>